<keyword evidence="3" id="KW-1185">Reference proteome</keyword>
<dbReference type="EMBL" id="CM035442">
    <property type="protein sequence ID" value="KAH7279061.1"/>
    <property type="molecule type" value="Genomic_DNA"/>
</dbReference>
<proteinExistence type="predicted"/>
<gene>
    <name evidence="2" type="ORF">KP509_37G003500</name>
</gene>
<comment type="caution">
    <text evidence="2">The sequence shown here is derived from an EMBL/GenBank/DDBJ whole genome shotgun (WGS) entry which is preliminary data.</text>
</comment>
<protein>
    <submittedName>
        <fullName evidence="2">Uncharacterized protein</fullName>
    </submittedName>
</protein>
<organism evidence="2 3">
    <name type="scientific">Ceratopteris richardii</name>
    <name type="common">Triangle waterfern</name>
    <dbReference type="NCBI Taxonomy" id="49495"/>
    <lineage>
        <taxon>Eukaryota</taxon>
        <taxon>Viridiplantae</taxon>
        <taxon>Streptophyta</taxon>
        <taxon>Embryophyta</taxon>
        <taxon>Tracheophyta</taxon>
        <taxon>Polypodiopsida</taxon>
        <taxon>Polypodiidae</taxon>
        <taxon>Polypodiales</taxon>
        <taxon>Pteridineae</taxon>
        <taxon>Pteridaceae</taxon>
        <taxon>Parkerioideae</taxon>
        <taxon>Ceratopteris</taxon>
    </lineage>
</organism>
<feature type="chain" id="PRO_5035746978" evidence="1">
    <location>
        <begin position="19"/>
        <end position="45"/>
    </location>
</feature>
<feature type="signal peptide" evidence="1">
    <location>
        <begin position="1"/>
        <end position="18"/>
    </location>
</feature>
<accession>A0A8T2Q6Y9</accession>
<evidence type="ECO:0000313" key="3">
    <source>
        <dbReference type="Proteomes" id="UP000825935"/>
    </source>
</evidence>
<dbReference type="AlphaFoldDB" id="A0A8T2Q6Y9"/>
<evidence type="ECO:0000256" key="1">
    <source>
        <dbReference type="SAM" id="SignalP"/>
    </source>
</evidence>
<sequence>MQQQWLSCFRLLHMLAFGRPCLDSDHWAPLYQAFGPIKTCLLIGY</sequence>
<reference evidence="2" key="1">
    <citation type="submission" date="2021-08" db="EMBL/GenBank/DDBJ databases">
        <title>WGS assembly of Ceratopteris richardii.</title>
        <authorList>
            <person name="Marchant D.B."/>
            <person name="Chen G."/>
            <person name="Jenkins J."/>
            <person name="Shu S."/>
            <person name="Leebens-Mack J."/>
            <person name="Grimwood J."/>
            <person name="Schmutz J."/>
            <person name="Soltis P."/>
            <person name="Soltis D."/>
            <person name="Chen Z.-H."/>
        </authorList>
    </citation>
    <scope>NUCLEOTIDE SEQUENCE</scope>
    <source>
        <strain evidence="2">Whitten #5841</strain>
        <tissue evidence="2">Leaf</tissue>
    </source>
</reference>
<keyword evidence="1" id="KW-0732">Signal</keyword>
<dbReference type="Proteomes" id="UP000825935">
    <property type="component" value="Chromosome 37"/>
</dbReference>
<name>A0A8T2Q6Y9_CERRI</name>
<evidence type="ECO:0000313" key="2">
    <source>
        <dbReference type="EMBL" id="KAH7279061.1"/>
    </source>
</evidence>